<dbReference type="EMBL" id="QKZV01000004">
    <property type="protein sequence ID" value="PZX62860.1"/>
    <property type="molecule type" value="Genomic_DNA"/>
</dbReference>
<dbReference type="RefSeq" id="WP_111294941.1">
    <property type="nucleotide sequence ID" value="NZ_QKZV01000004.1"/>
</dbReference>
<gene>
    <name evidence="5" type="ORF">LX80_01554</name>
</gene>
<dbReference type="InterPro" id="IPR050546">
    <property type="entry name" value="Glycosyl_Hydrlase_16"/>
</dbReference>
<reference evidence="5 6" key="1">
    <citation type="submission" date="2018-06" db="EMBL/GenBank/DDBJ databases">
        <title>Genomic Encyclopedia of Archaeal and Bacterial Type Strains, Phase II (KMG-II): from individual species to whole genera.</title>
        <authorList>
            <person name="Goeker M."/>
        </authorList>
    </citation>
    <scope>NUCLEOTIDE SEQUENCE [LARGE SCALE GENOMIC DNA]</scope>
    <source>
        <strain evidence="5 6">DSM 23241</strain>
    </source>
</reference>
<evidence type="ECO:0000256" key="1">
    <source>
        <dbReference type="ARBA" id="ARBA00006865"/>
    </source>
</evidence>
<organism evidence="5 6">
    <name type="scientific">Hydrotalea sandarakina</name>
    <dbReference type="NCBI Taxonomy" id="1004304"/>
    <lineage>
        <taxon>Bacteria</taxon>
        <taxon>Pseudomonadati</taxon>
        <taxon>Bacteroidota</taxon>
        <taxon>Chitinophagia</taxon>
        <taxon>Chitinophagales</taxon>
        <taxon>Chitinophagaceae</taxon>
        <taxon>Hydrotalea</taxon>
    </lineage>
</organism>
<dbReference type="AlphaFoldDB" id="A0A2W7RWI9"/>
<dbReference type="InterPro" id="IPR000601">
    <property type="entry name" value="PKD_dom"/>
</dbReference>
<accession>A0A2W7RWI9</accession>
<dbReference type="GO" id="GO:0004553">
    <property type="term" value="F:hydrolase activity, hydrolyzing O-glycosyl compounds"/>
    <property type="evidence" value="ECO:0007669"/>
    <property type="project" value="InterPro"/>
</dbReference>
<keyword evidence="2" id="KW-0732">Signal</keyword>
<comment type="caution">
    <text evidence="5">The sequence shown here is derived from an EMBL/GenBank/DDBJ whole genome shotgun (WGS) entry which is preliminary data.</text>
</comment>
<dbReference type="PROSITE" id="PS51762">
    <property type="entry name" value="GH16_2"/>
    <property type="match status" value="1"/>
</dbReference>
<dbReference type="InterPro" id="IPR022409">
    <property type="entry name" value="PKD/Chitinase_dom"/>
</dbReference>
<dbReference type="PROSITE" id="PS51257">
    <property type="entry name" value="PROKAR_LIPOPROTEIN"/>
    <property type="match status" value="1"/>
</dbReference>
<feature type="signal peptide" evidence="2">
    <location>
        <begin position="1"/>
        <end position="19"/>
    </location>
</feature>
<name>A0A2W7RWI9_9BACT</name>
<dbReference type="SUPFAM" id="SSF49899">
    <property type="entry name" value="Concanavalin A-like lectins/glucanases"/>
    <property type="match status" value="1"/>
</dbReference>
<feature type="chain" id="PRO_5016014106" evidence="2">
    <location>
        <begin position="20"/>
        <end position="341"/>
    </location>
</feature>
<dbReference type="InterPro" id="IPR000757">
    <property type="entry name" value="Beta-glucanase-like"/>
</dbReference>
<keyword evidence="6" id="KW-1185">Reference proteome</keyword>
<dbReference type="InterPro" id="IPR013320">
    <property type="entry name" value="ConA-like_dom_sf"/>
</dbReference>
<dbReference type="PANTHER" id="PTHR10963">
    <property type="entry name" value="GLYCOSYL HYDROLASE-RELATED"/>
    <property type="match status" value="1"/>
</dbReference>
<dbReference type="CDD" id="cd00146">
    <property type="entry name" value="PKD"/>
    <property type="match status" value="1"/>
</dbReference>
<dbReference type="GO" id="GO:0005975">
    <property type="term" value="P:carbohydrate metabolic process"/>
    <property type="evidence" value="ECO:0007669"/>
    <property type="project" value="InterPro"/>
</dbReference>
<dbReference type="CDD" id="cd08023">
    <property type="entry name" value="GH16_laminarinase_like"/>
    <property type="match status" value="1"/>
</dbReference>
<dbReference type="Pfam" id="PF00722">
    <property type="entry name" value="Glyco_hydro_16"/>
    <property type="match status" value="1"/>
</dbReference>
<dbReference type="Pfam" id="PF00801">
    <property type="entry name" value="PKD"/>
    <property type="match status" value="1"/>
</dbReference>
<dbReference type="InterPro" id="IPR035986">
    <property type="entry name" value="PKD_dom_sf"/>
</dbReference>
<dbReference type="PANTHER" id="PTHR10963:SF55">
    <property type="entry name" value="GLYCOSIDE HYDROLASE FAMILY 16 PROTEIN"/>
    <property type="match status" value="1"/>
</dbReference>
<evidence type="ECO:0000256" key="2">
    <source>
        <dbReference type="SAM" id="SignalP"/>
    </source>
</evidence>
<protein>
    <submittedName>
        <fullName evidence="5">PKD domain-containing protein</fullName>
    </submittedName>
</protein>
<dbReference type="SMART" id="SM00089">
    <property type="entry name" value="PKD"/>
    <property type="match status" value="1"/>
</dbReference>
<dbReference type="PROSITE" id="PS50093">
    <property type="entry name" value="PKD"/>
    <property type="match status" value="1"/>
</dbReference>
<sequence>MLKLTIFSVLITSMLVGCGGSSKNPTPPNQAPGSVKITAVVATDSSGNVSFTASATNAVSYDFDFGNGIIQTIPSGITTYKYTSSGTYTVNVIAKSASGLTSSANIQVTVAVKLNLVWSDEFNTPGSPDPTKWTYDLGAGGWGNNELEYYTSRTDNAVVSNGTLKIIAKKESYSGSSYTSARLKTQGLYAFKYGRIDVSAKLPASIGTWPAIWMLGNNISTVGWPACGEIDIMEQNGNNKNIVYGTLHYPQQVNQYGDGATTSVANASTVFHKYSAIWSPTTIQLLVDDVVYYTLPNNSNFPFNQNFFIILNVAMGGTLGGTVDPNFTTDQMEIDYVRVYQ</sequence>
<evidence type="ECO:0000313" key="5">
    <source>
        <dbReference type="EMBL" id="PZX62860.1"/>
    </source>
</evidence>
<dbReference type="InterPro" id="IPR013783">
    <property type="entry name" value="Ig-like_fold"/>
</dbReference>
<dbReference type="Gene3D" id="2.60.40.10">
    <property type="entry name" value="Immunoglobulins"/>
    <property type="match status" value="1"/>
</dbReference>
<proteinExistence type="inferred from homology"/>
<dbReference type="SUPFAM" id="SSF49299">
    <property type="entry name" value="PKD domain"/>
    <property type="match status" value="1"/>
</dbReference>
<evidence type="ECO:0000259" key="3">
    <source>
        <dbReference type="PROSITE" id="PS50093"/>
    </source>
</evidence>
<evidence type="ECO:0000259" key="4">
    <source>
        <dbReference type="PROSITE" id="PS51762"/>
    </source>
</evidence>
<feature type="domain" description="GH16" evidence="4">
    <location>
        <begin position="95"/>
        <end position="341"/>
    </location>
</feature>
<evidence type="ECO:0000313" key="6">
    <source>
        <dbReference type="Proteomes" id="UP000249720"/>
    </source>
</evidence>
<dbReference type="OrthoDB" id="9809583at2"/>
<feature type="domain" description="PKD" evidence="3">
    <location>
        <begin position="54"/>
        <end position="117"/>
    </location>
</feature>
<dbReference type="Proteomes" id="UP000249720">
    <property type="component" value="Unassembled WGS sequence"/>
</dbReference>
<dbReference type="Gene3D" id="2.60.120.200">
    <property type="match status" value="1"/>
</dbReference>
<comment type="similarity">
    <text evidence="1">Belongs to the glycosyl hydrolase 16 family.</text>
</comment>